<proteinExistence type="inferred from homology"/>
<dbReference type="GO" id="GO:0008483">
    <property type="term" value="F:transaminase activity"/>
    <property type="evidence" value="ECO:0007669"/>
    <property type="project" value="UniProtKB-KW"/>
</dbReference>
<protein>
    <submittedName>
        <fullName evidence="6">Aminotransferase</fullName>
    </submittedName>
</protein>
<dbReference type="PANTHER" id="PTHR30244:SF34">
    <property type="entry name" value="DTDP-4-AMINO-4,6-DIDEOXYGALACTOSE TRANSAMINASE"/>
    <property type="match status" value="1"/>
</dbReference>
<dbReference type="EMBL" id="MDAL01000037">
    <property type="protein sequence ID" value="PMN89800.1"/>
    <property type="molecule type" value="Genomic_DNA"/>
</dbReference>
<comment type="similarity">
    <text evidence="2 5">Belongs to the DegT/DnrJ/EryC1 family.</text>
</comment>
<reference evidence="7" key="1">
    <citation type="submission" date="2016-07" db="EMBL/GenBank/DDBJ databases">
        <title>Nontailed viruses are major unrecognized killers of bacteria in the ocean.</title>
        <authorList>
            <person name="Kauffman K."/>
            <person name="Hussain F."/>
            <person name="Yang J."/>
            <person name="Arevalo P."/>
            <person name="Brown J."/>
            <person name="Cutler M."/>
            <person name="Kelly L."/>
            <person name="Polz M.F."/>
        </authorList>
    </citation>
    <scope>NUCLEOTIDE SEQUENCE [LARGE SCALE GENOMIC DNA]</scope>
    <source>
        <strain evidence="7">10N.261.45.A10</strain>
    </source>
</reference>
<dbReference type="PIRSF" id="PIRSF000390">
    <property type="entry name" value="PLP_StrS"/>
    <property type="match status" value="1"/>
</dbReference>
<dbReference type="SUPFAM" id="SSF53383">
    <property type="entry name" value="PLP-dependent transferases"/>
    <property type="match status" value="1"/>
</dbReference>
<dbReference type="GO" id="GO:0030170">
    <property type="term" value="F:pyridoxal phosphate binding"/>
    <property type="evidence" value="ECO:0007669"/>
    <property type="project" value="TreeGrafter"/>
</dbReference>
<evidence type="ECO:0000256" key="5">
    <source>
        <dbReference type="RuleBase" id="RU004508"/>
    </source>
</evidence>
<keyword evidence="6" id="KW-0808">Transferase</keyword>
<keyword evidence="1 4" id="KW-0663">Pyridoxal phosphate</keyword>
<feature type="modified residue" description="N6-(pyridoxal phosphate)lysine" evidence="4">
    <location>
        <position position="192"/>
    </location>
</feature>
<dbReference type="InterPro" id="IPR000653">
    <property type="entry name" value="DegT/StrS_aminotransferase"/>
</dbReference>
<evidence type="ECO:0000313" key="7">
    <source>
        <dbReference type="Proteomes" id="UP000235387"/>
    </source>
</evidence>
<sequence>MLMFKKSFTQQMPIPEGAIASAVEVMRTGRLHRYNTLDGELSETDLLEKQFADYLDVKYCLSCASGGYAIYIALLCVGVKAGEKVLCNAFTLAPVPGAITNAGGEPVLVETTADLTIDLNDLARKASQPDVRYLLVSHMRGHVADMNAIVDICDSYGVTLIEDCAHTMGAKWRGKASGTFGKVACFSAQTYKHINSGEGGFLVTNDDGVMAKAIIYSGSYMLFDQHPTLPPKEWFDEVACSTPNYSGRMDNLRAAILRPQLARLDRQCKRWNSLYAAMEDALSWLPGVVLTKRSDDEAFVGSSIQFSFPDLPAEHFPAFVRGCQRRGVALKWVGAPEPSGYSSKFNHWQYLAPPTPLPQTEKVLSTLIDMRIPLTFEESDAEVIAQIISDVLKQTQ</sequence>
<evidence type="ECO:0000256" key="2">
    <source>
        <dbReference type="ARBA" id="ARBA00037999"/>
    </source>
</evidence>
<dbReference type="InterPro" id="IPR015421">
    <property type="entry name" value="PyrdxlP-dep_Trfase_major"/>
</dbReference>
<accession>A0A2N7L758</accession>
<name>A0A2N7L758_9GAMM</name>
<dbReference type="Gene3D" id="3.40.640.10">
    <property type="entry name" value="Type I PLP-dependent aspartate aminotransferase-like (Major domain)"/>
    <property type="match status" value="1"/>
</dbReference>
<evidence type="ECO:0000256" key="1">
    <source>
        <dbReference type="ARBA" id="ARBA00022898"/>
    </source>
</evidence>
<evidence type="ECO:0000256" key="3">
    <source>
        <dbReference type="PIRSR" id="PIRSR000390-1"/>
    </source>
</evidence>
<comment type="caution">
    <text evidence="6">The sequence shown here is derived from an EMBL/GenBank/DDBJ whole genome shotgun (WGS) entry which is preliminary data.</text>
</comment>
<dbReference type="Gene3D" id="3.90.1150.10">
    <property type="entry name" value="Aspartate Aminotransferase, domain 1"/>
    <property type="match status" value="1"/>
</dbReference>
<dbReference type="AlphaFoldDB" id="A0A2N7L758"/>
<organism evidence="6 7">
    <name type="scientific">Enterovibrio norvegicus</name>
    <dbReference type="NCBI Taxonomy" id="188144"/>
    <lineage>
        <taxon>Bacteria</taxon>
        <taxon>Pseudomonadati</taxon>
        <taxon>Pseudomonadota</taxon>
        <taxon>Gammaproteobacteria</taxon>
        <taxon>Vibrionales</taxon>
        <taxon>Vibrionaceae</taxon>
        <taxon>Enterovibrio</taxon>
    </lineage>
</organism>
<dbReference type="Proteomes" id="UP000235387">
    <property type="component" value="Unassembled WGS sequence"/>
</dbReference>
<evidence type="ECO:0000313" key="6">
    <source>
        <dbReference type="EMBL" id="PMN89800.1"/>
    </source>
</evidence>
<feature type="active site" description="Proton acceptor" evidence="3">
    <location>
        <position position="192"/>
    </location>
</feature>
<dbReference type="InterPro" id="IPR015424">
    <property type="entry name" value="PyrdxlP-dep_Trfase"/>
</dbReference>
<dbReference type="PANTHER" id="PTHR30244">
    <property type="entry name" value="TRANSAMINASE"/>
    <property type="match status" value="1"/>
</dbReference>
<dbReference type="GO" id="GO:0000271">
    <property type="term" value="P:polysaccharide biosynthetic process"/>
    <property type="evidence" value="ECO:0007669"/>
    <property type="project" value="TreeGrafter"/>
</dbReference>
<keyword evidence="6" id="KW-0032">Aminotransferase</keyword>
<evidence type="ECO:0000256" key="4">
    <source>
        <dbReference type="PIRSR" id="PIRSR000390-2"/>
    </source>
</evidence>
<gene>
    <name evidence="6" type="ORF">BCT23_22060</name>
</gene>
<dbReference type="Pfam" id="PF01041">
    <property type="entry name" value="DegT_DnrJ_EryC1"/>
    <property type="match status" value="1"/>
</dbReference>
<dbReference type="InterPro" id="IPR015422">
    <property type="entry name" value="PyrdxlP-dep_Trfase_small"/>
</dbReference>